<keyword evidence="10" id="KW-1185">Reference proteome</keyword>
<evidence type="ECO:0000313" key="10">
    <source>
        <dbReference type="Proteomes" id="UP000625711"/>
    </source>
</evidence>
<feature type="compositionally biased region" description="Basic and acidic residues" evidence="7">
    <location>
        <begin position="264"/>
        <end position="290"/>
    </location>
</feature>
<evidence type="ECO:0000256" key="7">
    <source>
        <dbReference type="SAM" id="MobiDB-lite"/>
    </source>
</evidence>
<gene>
    <name evidence="9" type="ORF">GWI33_008157</name>
</gene>
<comment type="caution">
    <text evidence="9">The sequence shown here is derived from an EMBL/GenBank/DDBJ whole genome shotgun (WGS) entry which is preliminary data.</text>
</comment>
<dbReference type="Pfam" id="PF00076">
    <property type="entry name" value="RRM_1"/>
    <property type="match status" value="1"/>
</dbReference>
<evidence type="ECO:0000256" key="6">
    <source>
        <dbReference type="PROSITE-ProRule" id="PRU00176"/>
    </source>
</evidence>
<dbReference type="GO" id="GO:0071011">
    <property type="term" value="C:precatalytic spliceosome"/>
    <property type="evidence" value="ECO:0007669"/>
    <property type="project" value="TreeGrafter"/>
</dbReference>
<feature type="compositionally biased region" description="Basic and acidic residues" evidence="7">
    <location>
        <begin position="242"/>
        <end position="254"/>
    </location>
</feature>
<dbReference type="InterPro" id="IPR012677">
    <property type="entry name" value="Nucleotide-bd_a/b_plait_sf"/>
</dbReference>
<evidence type="ECO:0000256" key="4">
    <source>
        <dbReference type="ARBA" id="ARBA00023242"/>
    </source>
</evidence>
<dbReference type="EMBL" id="JAACXV010000394">
    <property type="protein sequence ID" value="KAF7278641.1"/>
    <property type="molecule type" value="Genomic_DNA"/>
</dbReference>
<feature type="compositionally biased region" description="Basic residues" evidence="7">
    <location>
        <begin position="202"/>
        <end position="216"/>
    </location>
</feature>
<dbReference type="AlphaFoldDB" id="A0A834MED7"/>
<keyword evidence="3 6" id="KW-0694">RNA-binding</keyword>
<evidence type="ECO:0000256" key="5">
    <source>
        <dbReference type="ARBA" id="ARBA00031739"/>
    </source>
</evidence>
<dbReference type="Proteomes" id="UP000625711">
    <property type="component" value="Unassembled WGS sequence"/>
</dbReference>
<evidence type="ECO:0000259" key="8">
    <source>
        <dbReference type="PROSITE" id="PS50102"/>
    </source>
</evidence>
<dbReference type="SUPFAM" id="SSF54928">
    <property type="entry name" value="RNA-binding domain, RBD"/>
    <property type="match status" value="1"/>
</dbReference>
<evidence type="ECO:0000256" key="3">
    <source>
        <dbReference type="ARBA" id="ARBA00022884"/>
    </source>
</evidence>
<dbReference type="GO" id="GO:0017069">
    <property type="term" value="F:snRNA binding"/>
    <property type="evidence" value="ECO:0007669"/>
    <property type="project" value="TreeGrafter"/>
</dbReference>
<feature type="compositionally biased region" description="Polar residues" evidence="7">
    <location>
        <begin position="304"/>
        <end position="326"/>
    </location>
</feature>
<accession>A0A834MED7</accession>
<feature type="compositionally biased region" description="Basic and acidic residues" evidence="7">
    <location>
        <begin position="331"/>
        <end position="346"/>
    </location>
</feature>
<name>A0A834MED7_RHYFE</name>
<evidence type="ECO:0000256" key="2">
    <source>
        <dbReference type="ARBA" id="ARBA00021080"/>
    </source>
</evidence>
<feature type="compositionally biased region" description="Basic and acidic residues" evidence="7">
    <location>
        <begin position="156"/>
        <end position="172"/>
    </location>
</feature>
<feature type="domain" description="RRM" evidence="8">
    <location>
        <begin position="61"/>
        <end position="139"/>
    </location>
</feature>
<dbReference type="InterPro" id="IPR051183">
    <property type="entry name" value="U1_U11-U12_snRNP_70-35kDa"/>
</dbReference>
<reference evidence="9" key="1">
    <citation type="submission" date="2020-08" db="EMBL/GenBank/DDBJ databases">
        <title>Genome sequencing and assembly of the red palm weevil Rhynchophorus ferrugineus.</title>
        <authorList>
            <person name="Dias G.B."/>
            <person name="Bergman C.M."/>
            <person name="Manee M."/>
        </authorList>
    </citation>
    <scope>NUCLEOTIDE SEQUENCE</scope>
    <source>
        <strain evidence="9">AA-2017</strain>
        <tissue evidence="9">Whole larva</tissue>
    </source>
</reference>
<dbReference type="GO" id="GO:0000398">
    <property type="term" value="P:mRNA splicing, via spliceosome"/>
    <property type="evidence" value="ECO:0007669"/>
    <property type="project" value="TreeGrafter"/>
</dbReference>
<organism evidence="9 10">
    <name type="scientific">Rhynchophorus ferrugineus</name>
    <name type="common">Red palm weevil</name>
    <name type="synonym">Curculio ferrugineus</name>
    <dbReference type="NCBI Taxonomy" id="354439"/>
    <lineage>
        <taxon>Eukaryota</taxon>
        <taxon>Metazoa</taxon>
        <taxon>Ecdysozoa</taxon>
        <taxon>Arthropoda</taxon>
        <taxon>Hexapoda</taxon>
        <taxon>Insecta</taxon>
        <taxon>Pterygota</taxon>
        <taxon>Neoptera</taxon>
        <taxon>Endopterygota</taxon>
        <taxon>Coleoptera</taxon>
        <taxon>Polyphaga</taxon>
        <taxon>Cucujiformia</taxon>
        <taxon>Curculionidae</taxon>
        <taxon>Dryophthorinae</taxon>
        <taxon>Rhynchophorus</taxon>
    </lineage>
</organism>
<dbReference type="PANTHER" id="PTHR13952:SF6">
    <property type="entry name" value="U11_U12 SMALL NUCLEAR RIBONUCLEOPROTEIN 35 KDA PROTEIN"/>
    <property type="match status" value="1"/>
</dbReference>
<sequence>MQHEKKNQDVLQNWCKFAKVYDPIKCASIDGTDVLPHDRAVERALKSTYRPNRFVKGHPQCTIFVSRLNHETTKDTIKDIFSKYGKLKRFRMVKDIVTGMPKGYAFVEYEEERAAEDAYRLANKMVVDGNVIFVDFECERLLKGWIPRRLGGGFGGKKESGQLRFGGRDRPFKKPITLEIQEEEERKAKEKERRKREEEKRRERHRERTHGRKRSPLRLGSNSPGGRDCHSPPRKISKRYTPPKEARPVSEKTHFRSPVNDSYAGKREQSFNTENTRHNRDYNDHMKLQSRESVGTPEDKSPNMKGSSFRWEQNASPNHTDSSVRNYPSVESKHRSLHNEDAKHAESPNGYGEVYSQDRRVSQRHSPQRLNTRLSPRRDKFYTSRDKRRSPNPDNFKRYPRGGRRH</sequence>
<dbReference type="SMART" id="SM00360">
    <property type="entry name" value="RRM"/>
    <property type="match status" value="1"/>
</dbReference>
<dbReference type="GO" id="GO:0003729">
    <property type="term" value="F:mRNA binding"/>
    <property type="evidence" value="ECO:0007669"/>
    <property type="project" value="TreeGrafter"/>
</dbReference>
<dbReference type="InterPro" id="IPR000504">
    <property type="entry name" value="RRM_dom"/>
</dbReference>
<evidence type="ECO:0000256" key="1">
    <source>
        <dbReference type="ARBA" id="ARBA00004123"/>
    </source>
</evidence>
<comment type="subcellular location">
    <subcellularLocation>
        <location evidence="1">Nucleus</location>
    </subcellularLocation>
</comment>
<feature type="compositionally biased region" description="Basic and acidic residues" evidence="7">
    <location>
        <begin position="376"/>
        <end position="397"/>
    </location>
</feature>
<protein>
    <recommendedName>
        <fullName evidence="2">U11/U12 small nuclear ribonucleoprotein 35 kDa protein</fullName>
    </recommendedName>
    <alternativeName>
        <fullName evidence="5">U1 snRNP-binding protein homolog</fullName>
    </alternativeName>
</protein>
<feature type="compositionally biased region" description="Basic and acidic residues" evidence="7">
    <location>
        <begin position="184"/>
        <end position="201"/>
    </location>
</feature>
<keyword evidence="4" id="KW-0539">Nucleus</keyword>
<evidence type="ECO:0000313" key="9">
    <source>
        <dbReference type="EMBL" id="KAF7278641.1"/>
    </source>
</evidence>
<dbReference type="PANTHER" id="PTHR13952">
    <property type="entry name" value="U1 SMALL NUCLEAR RIBONUCLEOPROTEIN 70 KD"/>
    <property type="match status" value="1"/>
</dbReference>
<dbReference type="PROSITE" id="PS50102">
    <property type="entry name" value="RRM"/>
    <property type="match status" value="1"/>
</dbReference>
<proteinExistence type="predicted"/>
<dbReference type="Gene3D" id="3.30.70.330">
    <property type="match status" value="1"/>
</dbReference>
<feature type="region of interest" description="Disordered" evidence="7">
    <location>
        <begin position="156"/>
        <end position="406"/>
    </location>
</feature>
<dbReference type="FunFam" id="3.30.70.330:FF:000132">
    <property type="entry name" value="Small nuclear ribonucleoprotein U11/U12 subunit 35"/>
    <property type="match status" value="1"/>
</dbReference>
<dbReference type="InterPro" id="IPR035979">
    <property type="entry name" value="RBD_domain_sf"/>
</dbReference>
<dbReference type="OrthoDB" id="6159137at2759"/>